<gene>
    <name evidence="2" type="ORF">GURASL_15460</name>
</gene>
<evidence type="ECO:0000313" key="2">
    <source>
        <dbReference type="EMBL" id="BDV42623.1"/>
    </source>
</evidence>
<reference evidence="2 3" key="1">
    <citation type="submission" date="2022-12" db="EMBL/GenBank/DDBJ databases">
        <title>Polyphasic characterization of Geotalea uranireducens NIT-SL11 newly isolated from a complex of sewage sludge and microbially reduced graphene oxide.</title>
        <authorList>
            <person name="Xie L."/>
            <person name="Yoshida N."/>
            <person name="Meng L."/>
        </authorList>
    </citation>
    <scope>NUCLEOTIDE SEQUENCE [LARGE SCALE GENOMIC DNA]</scope>
    <source>
        <strain evidence="2 3">NIT-SL11</strain>
    </source>
</reference>
<evidence type="ECO:0000259" key="1">
    <source>
        <dbReference type="Pfam" id="PF21352"/>
    </source>
</evidence>
<proteinExistence type="predicted"/>
<keyword evidence="3" id="KW-1185">Reference proteome</keyword>
<evidence type="ECO:0000313" key="3">
    <source>
        <dbReference type="Proteomes" id="UP001317705"/>
    </source>
</evidence>
<protein>
    <recommendedName>
        <fullName evidence="1">Thioredoxin 2 N-terminal domain-containing protein</fullName>
    </recommendedName>
</protein>
<dbReference type="EMBL" id="AP027151">
    <property type="protein sequence ID" value="BDV42623.1"/>
    <property type="molecule type" value="Genomic_DNA"/>
</dbReference>
<feature type="domain" description="Thioredoxin 2 N-terminal" evidence="1">
    <location>
        <begin position="10"/>
        <end position="34"/>
    </location>
</feature>
<dbReference type="Proteomes" id="UP001317705">
    <property type="component" value="Chromosome"/>
</dbReference>
<dbReference type="InterPro" id="IPR049299">
    <property type="entry name" value="Thio2_N"/>
</dbReference>
<dbReference type="Gene3D" id="2.30.30.380">
    <property type="entry name" value="Zn-finger domain of Sec23/24"/>
    <property type="match status" value="1"/>
</dbReference>
<organism evidence="2 3">
    <name type="scientific">Geotalea uraniireducens</name>
    <dbReference type="NCBI Taxonomy" id="351604"/>
    <lineage>
        <taxon>Bacteria</taxon>
        <taxon>Pseudomonadati</taxon>
        <taxon>Thermodesulfobacteriota</taxon>
        <taxon>Desulfuromonadia</taxon>
        <taxon>Geobacterales</taxon>
        <taxon>Geobacteraceae</taxon>
        <taxon>Geotalea</taxon>
    </lineage>
</organism>
<name>A0ABM8EJI7_9BACT</name>
<accession>A0ABM8EJI7</accession>
<dbReference type="Pfam" id="PF21352">
    <property type="entry name" value="Zn_ribbon_Thio2"/>
    <property type="match status" value="1"/>
</dbReference>
<sequence>MATASYLISCPSCGTGNRIPADKEGLRGRCGNCKSALPPLYCHPQQMSDRTFDSFINSYPGPVLAEFWAPT</sequence>